<comment type="caution">
    <text evidence="1">The sequence shown here is derived from an EMBL/GenBank/DDBJ whole genome shotgun (WGS) entry which is preliminary data.</text>
</comment>
<dbReference type="Proteomes" id="UP000533641">
    <property type="component" value="Unassembled WGS sequence"/>
</dbReference>
<evidence type="ECO:0000313" key="2">
    <source>
        <dbReference type="Proteomes" id="UP000533641"/>
    </source>
</evidence>
<evidence type="ECO:0008006" key="3">
    <source>
        <dbReference type="Google" id="ProtNLM"/>
    </source>
</evidence>
<proteinExistence type="predicted"/>
<dbReference type="AlphaFoldDB" id="A0A7W6RRC9"/>
<evidence type="ECO:0000313" key="1">
    <source>
        <dbReference type="EMBL" id="MBB4277154.1"/>
    </source>
</evidence>
<dbReference type="Gene3D" id="1.10.606.20">
    <property type="match status" value="1"/>
</dbReference>
<dbReference type="RefSeq" id="WP_183927761.1">
    <property type="nucleotide sequence ID" value="NZ_JACIGM010000011.1"/>
</dbReference>
<protein>
    <recommendedName>
        <fullName evidence="3">PAP2 superfamily protein</fullName>
    </recommendedName>
</protein>
<organism evidence="1 2">
    <name type="scientific">Rhizobium mongolense</name>
    <dbReference type="NCBI Taxonomy" id="57676"/>
    <lineage>
        <taxon>Bacteria</taxon>
        <taxon>Pseudomonadati</taxon>
        <taxon>Pseudomonadota</taxon>
        <taxon>Alphaproteobacteria</taxon>
        <taxon>Hyphomicrobiales</taxon>
        <taxon>Rhizobiaceae</taxon>
        <taxon>Rhizobium/Agrobacterium group</taxon>
        <taxon>Rhizobium</taxon>
    </lineage>
</organism>
<reference evidence="1 2" key="1">
    <citation type="submission" date="2020-08" db="EMBL/GenBank/DDBJ databases">
        <title>Genomic Encyclopedia of Type Strains, Phase IV (KMG-V): Genome sequencing to study the core and pangenomes of soil and plant-associated prokaryotes.</title>
        <authorList>
            <person name="Whitman W."/>
        </authorList>
    </citation>
    <scope>NUCLEOTIDE SEQUENCE [LARGE SCALE GENOMIC DNA]</scope>
    <source>
        <strain evidence="1 2">SEMIA 402</strain>
    </source>
</reference>
<gene>
    <name evidence="1" type="ORF">GGE12_004952</name>
</gene>
<dbReference type="EMBL" id="JACIGM010000011">
    <property type="protein sequence ID" value="MBB4277154.1"/>
    <property type="molecule type" value="Genomic_DNA"/>
</dbReference>
<name>A0A7W6RRC9_9HYPH</name>
<sequence>MTAKQAADARMWAGVHFRSDAVAGQKIGEGVAEQVNISTAPAVGATLAFDWGYRKKVAEAHGGESDCQPSM</sequence>
<dbReference type="InterPro" id="IPR036938">
    <property type="entry name" value="PAP2/HPO_sf"/>
</dbReference>
<accession>A0A7W6RRC9</accession>
<dbReference type="SUPFAM" id="SSF48317">
    <property type="entry name" value="Acid phosphatase/Vanadium-dependent haloperoxidase"/>
    <property type="match status" value="1"/>
</dbReference>